<dbReference type="Proteomes" id="UP000299102">
    <property type="component" value="Unassembled WGS sequence"/>
</dbReference>
<name>A0A4C1X3V7_EUMVA</name>
<dbReference type="AlphaFoldDB" id="A0A4C1X3V7"/>
<evidence type="ECO:0000313" key="1">
    <source>
        <dbReference type="EMBL" id="GBP57034.1"/>
    </source>
</evidence>
<dbReference type="EMBL" id="BGZK01000707">
    <property type="protein sequence ID" value="GBP57034.1"/>
    <property type="molecule type" value="Genomic_DNA"/>
</dbReference>
<accession>A0A4C1X3V7</accession>
<evidence type="ECO:0000313" key="2">
    <source>
        <dbReference type="Proteomes" id="UP000299102"/>
    </source>
</evidence>
<gene>
    <name evidence="1" type="ORF">EVAR_45789_1</name>
</gene>
<reference evidence="1 2" key="1">
    <citation type="journal article" date="2019" name="Commun. Biol.">
        <title>The bagworm genome reveals a unique fibroin gene that provides high tensile strength.</title>
        <authorList>
            <person name="Kono N."/>
            <person name="Nakamura H."/>
            <person name="Ohtoshi R."/>
            <person name="Tomita M."/>
            <person name="Numata K."/>
            <person name="Arakawa K."/>
        </authorList>
    </citation>
    <scope>NUCLEOTIDE SEQUENCE [LARGE SCALE GENOMIC DNA]</scope>
</reference>
<organism evidence="1 2">
    <name type="scientific">Eumeta variegata</name>
    <name type="common">Bagworm moth</name>
    <name type="synonym">Eumeta japonica</name>
    <dbReference type="NCBI Taxonomy" id="151549"/>
    <lineage>
        <taxon>Eukaryota</taxon>
        <taxon>Metazoa</taxon>
        <taxon>Ecdysozoa</taxon>
        <taxon>Arthropoda</taxon>
        <taxon>Hexapoda</taxon>
        <taxon>Insecta</taxon>
        <taxon>Pterygota</taxon>
        <taxon>Neoptera</taxon>
        <taxon>Endopterygota</taxon>
        <taxon>Lepidoptera</taxon>
        <taxon>Glossata</taxon>
        <taxon>Ditrysia</taxon>
        <taxon>Tineoidea</taxon>
        <taxon>Psychidae</taxon>
        <taxon>Oiketicinae</taxon>
        <taxon>Eumeta</taxon>
    </lineage>
</organism>
<proteinExistence type="predicted"/>
<sequence>MNESLNTPQLLPAAAPNINSFILCVALSRNQNPDSRFGGRVGRGRRRRNGESRYGAAVLHQHGGLEVKCKHRRGSRLGGRVLTSLKIFSLKPHIRVTRLQIDPSFQSEEIYPSIQDRSIIPVRGDLSFIQDRSIIPVRGDLSFFRIDPSFQSEEIHPSIQDRSIIPVRGDLSFYSG</sequence>
<keyword evidence="2" id="KW-1185">Reference proteome</keyword>
<comment type="caution">
    <text evidence="1">The sequence shown here is derived from an EMBL/GenBank/DDBJ whole genome shotgun (WGS) entry which is preliminary data.</text>
</comment>
<protein>
    <submittedName>
        <fullName evidence="1">Uncharacterized protein</fullName>
    </submittedName>
</protein>